<proteinExistence type="predicted"/>
<dbReference type="Proteomes" id="UP001181355">
    <property type="component" value="Chromosome"/>
</dbReference>
<dbReference type="PROSITE" id="PS50005">
    <property type="entry name" value="TPR"/>
    <property type="match status" value="3"/>
</dbReference>
<dbReference type="Gene3D" id="1.25.40.10">
    <property type="entry name" value="Tetratricopeptide repeat domain"/>
    <property type="match status" value="1"/>
</dbReference>
<evidence type="ECO:0000256" key="1">
    <source>
        <dbReference type="PROSITE-ProRule" id="PRU00339"/>
    </source>
</evidence>
<keyword evidence="1" id="KW-0802">TPR repeat</keyword>
<feature type="repeat" description="TPR" evidence="1">
    <location>
        <begin position="209"/>
        <end position="242"/>
    </location>
</feature>
<feature type="repeat" description="TPR" evidence="1">
    <location>
        <begin position="311"/>
        <end position="344"/>
    </location>
</feature>
<dbReference type="InterPro" id="IPR011990">
    <property type="entry name" value="TPR-like_helical_dom_sf"/>
</dbReference>
<gene>
    <name evidence="2" type="ORF">RF679_05315</name>
</gene>
<feature type="repeat" description="TPR" evidence="1">
    <location>
        <begin position="175"/>
        <end position="208"/>
    </location>
</feature>
<dbReference type="EMBL" id="CP133720">
    <property type="protein sequence ID" value="WMW81699.1"/>
    <property type="molecule type" value="Genomic_DNA"/>
</dbReference>
<dbReference type="PANTHER" id="PTHR12558:SF13">
    <property type="entry name" value="CELL DIVISION CYCLE PROTEIN 27 HOMOLOG"/>
    <property type="match status" value="1"/>
</dbReference>
<dbReference type="RefSeq" id="WP_309483177.1">
    <property type="nucleotide sequence ID" value="NZ_CP133720.1"/>
</dbReference>
<name>A0ABY9RLY3_9BURK</name>
<protein>
    <submittedName>
        <fullName evidence="2">Tetratricopeptide repeat protein</fullName>
    </submittedName>
</protein>
<dbReference type="PANTHER" id="PTHR12558">
    <property type="entry name" value="CELL DIVISION CYCLE 16,23,27"/>
    <property type="match status" value="1"/>
</dbReference>
<dbReference type="SMART" id="SM00028">
    <property type="entry name" value="TPR"/>
    <property type="match status" value="4"/>
</dbReference>
<dbReference type="Pfam" id="PF14559">
    <property type="entry name" value="TPR_19"/>
    <property type="match status" value="2"/>
</dbReference>
<keyword evidence="3" id="KW-1185">Reference proteome</keyword>
<sequence>MSHTPPGFADSLFPGHDKVVLLDHKDIFGLPADLIADLNRPEIRRMSIHGRTQHFLNLVYSQDISPFTYNPDETTIVRKTWSEKTGNCISLTLLAYAIGRELKLPIVMQDVEIPAQFDRRGRLEFLNTHVNAMVMTKDFWLDSDTTHRGYLIIDFEPQTMILNAGRALSEEEITSRFYNNLGAEFMEKGEKVKAYTYLRAALQTAPNNSLALNNLAQLYLNVGAPQLAEDSLKRALALKPDDVVVMRSLQAIYEQQQRFTEAAALVPTIRASDEQNPHYWTGLGLNALQHKKYAEAISYLERAEKMTSGFAEIHQALAEAYLKTSSFEKAKMQIKKLVSLMPSHPKSRLLKTKFATN</sequence>
<dbReference type="SUPFAM" id="SSF48452">
    <property type="entry name" value="TPR-like"/>
    <property type="match status" value="1"/>
</dbReference>
<evidence type="ECO:0000313" key="3">
    <source>
        <dbReference type="Proteomes" id="UP001181355"/>
    </source>
</evidence>
<evidence type="ECO:0000313" key="2">
    <source>
        <dbReference type="EMBL" id="WMW81699.1"/>
    </source>
</evidence>
<accession>A0ABY9RLY3</accession>
<organism evidence="2 3">
    <name type="scientific">Undibacterium cyanobacteriorum</name>
    <dbReference type="NCBI Taxonomy" id="3073561"/>
    <lineage>
        <taxon>Bacteria</taxon>
        <taxon>Pseudomonadati</taxon>
        <taxon>Pseudomonadota</taxon>
        <taxon>Betaproteobacteria</taxon>
        <taxon>Burkholderiales</taxon>
        <taxon>Oxalobacteraceae</taxon>
        <taxon>Undibacterium</taxon>
    </lineage>
</organism>
<dbReference type="InterPro" id="IPR019734">
    <property type="entry name" value="TPR_rpt"/>
</dbReference>
<reference evidence="2" key="1">
    <citation type="submission" date="2023-09" db="EMBL/GenBank/DDBJ databases">
        <title>Undibacterium sp. 20NA77.5 isolated from freshwater.</title>
        <authorList>
            <person name="Le V."/>
            <person name="Ko S.-R."/>
            <person name="Ahn C.-Y."/>
            <person name="Oh H.-M."/>
        </authorList>
    </citation>
    <scope>NUCLEOTIDE SEQUENCE</scope>
    <source>
        <strain evidence="2">20NA77.5</strain>
    </source>
</reference>